<protein>
    <recommendedName>
        <fullName evidence="4">DNA-binding protein</fullName>
    </recommendedName>
</protein>
<feature type="region of interest" description="Disordered" evidence="1">
    <location>
        <begin position="1"/>
        <end position="24"/>
    </location>
</feature>
<dbReference type="AlphaFoldDB" id="A0A291RPQ0"/>
<dbReference type="GeneID" id="88361311"/>
<evidence type="ECO:0000256" key="1">
    <source>
        <dbReference type="SAM" id="MobiDB-lite"/>
    </source>
</evidence>
<accession>A0A291RPQ0</accession>
<reference evidence="2 3" key="1">
    <citation type="submission" date="2017-10" db="EMBL/GenBank/DDBJ databases">
        <title>Comparative genomics between pathogenic Norcardia.</title>
        <authorList>
            <person name="Zeng L."/>
        </authorList>
    </citation>
    <scope>NUCLEOTIDE SEQUENCE [LARGE SCALE GENOMIC DNA]</scope>
    <source>
        <strain evidence="2 3">NC_YFY_NT001</strain>
    </source>
</reference>
<dbReference type="RefSeq" id="WP_098696606.1">
    <property type="nucleotide sequence ID" value="NZ_CP023778.1"/>
</dbReference>
<dbReference type="EMBL" id="CP023778">
    <property type="protein sequence ID" value="ATL69591.1"/>
    <property type="molecule type" value="Genomic_DNA"/>
</dbReference>
<sequence length="121" mass="13260">MVDSTHPDRKVLRDWLGSPPDASTPDPANLVRAVLDRFAADEATAMPEAVLDACAVLLSAARSDLDRLELELMRAAGEHGVGWARIAVAFGYRSKQAAHARASALHHRLEYRTGTTEEDRR</sequence>
<evidence type="ECO:0000313" key="3">
    <source>
        <dbReference type="Proteomes" id="UP000221961"/>
    </source>
</evidence>
<name>A0A291RPQ0_9NOCA</name>
<proteinExistence type="predicted"/>
<evidence type="ECO:0008006" key="4">
    <source>
        <dbReference type="Google" id="ProtNLM"/>
    </source>
</evidence>
<evidence type="ECO:0000313" key="2">
    <source>
        <dbReference type="EMBL" id="ATL69591.1"/>
    </source>
</evidence>
<dbReference type="Proteomes" id="UP000221961">
    <property type="component" value="Chromosome"/>
</dbReference>
<feature type="compositionally biased region" description="Basic and acidic residues" evidence="1">
    <location>
        <begin position="1"/>
        <end position="13"/>
    </location>
</feature>
<organism evidence="2 3">
    <name type="scientific">Nocardia terpenica</name>
    <dbReference type="NCBI Taxonomy" id="455432"/>
    <lineage>
        <taxon>Bacteria</taxon>
        <taxon>Bacillati</taxon>
        <taxon>Actinomycetota</taxon>
        <taxon>Actinomycetes</taxon>
        <taxon>Mycobacteriales</taxon>
        <taxon>Nocardiaceae</taxon>
        <taxon>Nocardia</taxon>
    </lineage>
</organism>
<gene>
    <name evidence="2" type="ORF">CRH09_28875</name>
</gene>
<dbReference type="KEGG" id="ntp:CRH09_28875"/>